<evidence type="ECO:0000256" key="6">
    <source>
        <dbReference type="ARBA" id="ARBA00023284"/>
    </source>
</evidence>
<dbReference type="RefSeq" id="WP_188566143.1">
    <property type="nucleotide sequence ID" value="NZ_BMED01000002.1"/>
</dbReference>
<evidence type="ECO:0000259" key="9">
    <source>
        <dbReference type="Pfam" id="PF13098"/>
    </source>
</evidence>
<dbReference type="EMBL" id="BMED01000002">
    <property type="protein sequence ID" value="GGC74743.1"/>
    <property type="molecule type" value="Genomic_DNA"/>
</dbReference>
<evidence type="ECO:0000256" key="3">
    <source>
        <dbReference type="ARBA" id="ARBA00022729"/>
    </source>
</evidence>
<evidence type="ECO:0000256" key="2">
    <source>
        <dbReference type="ARBA" id="ARBA00009813"/>
    </source>
</evidence>
<protein>
    <recommendedName>
        <fullName evidence="7">Thiol:disulfide interchange protein</fullName>
    </recommendedName>
</protein>
<accession>A0A916UIF4</accession>
<name>A0A916UIF4_9BURK</name>
<dbReference type="SUPFAM" id="SSF54423">
    <property type="entry name" value="DsbC/DsbG N-terminal domain-like"/>
    <property type="match status" value="1"/>
</dbReference>
<dbReference type="Gene3D" id="3.40.30.10">
    <property type="entry name" value="Glutaredoxin"/>
    <property type="match status" value="1"/>
</dbReference>
<dbReference type="PANTHER" id="PTHR35272">
    <property type="entry name" value="THIOL:DISULFIDE INTERCHANGE PROTEIN DSBC-RELATED"/>
    <property type="match status" value="1"/>
</dbReference>
<comment type="function">
    <text evidence="7">Required for disulfide bond formation in some periplasmic proteins. Acts by transferring its disulfide bond to other proteins and is reduced in the process.</text>
</comment>
<evidence type="ECO:0000313" key="10">
    <source>
        <dbReference type="EMBL" id="GGC74743.1"/>
    </source>
</evidence>
<dbReference type="InterPro" id="IPR036249">
    <property type="entry name" value="Thioredoxin-like_sf"/>
</dbReference>
<dbReference type="Gene3D" id="3.10.450.70">
    <property type="entry name" value="Disulphide bond isomerase, DsbC/G, N-terminal"/>
    <property type="match status" value="1"/>
</dbReference>
<sequence length="222" mass="24457">MAQASWSVTPQETARIASQLNQVSPGLKIDKITKLEKSDFYEVIAGRTILYVDSSMHYVFQGNLIDIDNKINLTEKRSEELNKIEFSSLPVADAIVTVKGNGKRKLAIFSDPDCPYCKKLETELASLTDVTIYTYLFPIISLHPNSVDRATSVWCAPDRAKAWSIAMKSGDLAKAQCNTPIARTIDFGKKVGINATPTMIFSNGKRVPGMIPAEQIDKLLGS</sequence>
<feature type="domain" description="Thioredoxin-like fold" evidence="9">
    <location>
        <begin position="98"/>
        <end position="220"/>
    </location>
</feature>
<keyword evidence="11" id="KW-1185">Reference proteome</keyword>
<dbReference type="AlphaFoldDB" id="A0A916UIF4"/>
<dbReference type="InterPro" id="IPR033954">
    <property type="entry name" value="DiS-bond_Isoase_DsbC/G"/>
</dbReference>
<dbReference type="Pfam" id="PF10411">
    <property type="entry name" value="DsbC_N"/>
    <property type="match status" value="1"/>
</dbReference>
<dbReference type="GO" id="GO:0042597">
    <property type="term" value="C:periplasmic space"/>
    <property type="evidence" value="ECO:0007669"/>
    <property type="project" value="UniProtKB-SubCell"/>
</dbReference>
<comment type="caution">
    <text evidence="10">The sequence shown here is derived from an EMBL/GenBank/DDBJ whole genome shotgun (WGS) entry which is preliminary data.</text>
</comment>
<reference evidence="10" key="1">
    <citation type="journal article" date="2014" name="Int. J. Syst. Evol. Microbiol.">
        <title>Complete genome sequence of Corynebacterium casei LMG S-19264T (=DSM 44701T), isolated from a smear-ripened cheese.</title>
        <authorList>
            <consortium name="US DOE Joint Genome Institute (JGI-PGF)"/>
            <person name="Walter F."/>
            <person name="Albersmeier A."/>
            <person name="Kalinowski J."/>
            <person name="Ruckert C."/>
        </authorList>
    </citation>
    <scope>NUCLEOTIDE SEQUENCE</scope>
    <source>
        <strain evidence="10">CGMCC 1.10998</strain>
    </source>
</reference>
<dbReference type="Pfam" id="PF13098">
    <property type="entry name" value="Thioredoxin_2"/>
    <property type="match status" value="1"/>
</dbReference>
<dbReference type="InterPro" id="IPR012336">
    <property type="entry name" value="Thioredoxin-like_fold"/>
</dbReference>
<evidence type="ECO:0000313" key="11">
    <source>
        <dbReference type="Proteomes" id="UP000637423"/>
    </source>
</evidence>
<evidence type="ECO:0000259" key="8">
    <source>
        <dbReference type="Pfam" id="PF10411"/>
    </source>
</evidence>
<dbReference type="Proteomes" id="UP000637423">
    <property type="component" value="Unassembled WGS sequence"/>
</dbReference>
<dbReference type="InterPro" id="IPR009094">
    <property type="entry name" value="DiS-bond_isomerase_DsbC/G_N_sf"/>
</dbReference>
<evidence type="ECO:0000256" key="5">
    <source>
        <dbReference type="ARBA" id="ARBA00023157"/>
    </source>
</evidence>
<keyword evidence="6 7" id="KW-0676">Redox-active center</keyword>
<dbReference type="InterPro" id="IPR018950">
    <property type="entry name" value="DiS-bond_isomerase_DsbC/G_N"/>
</dbReference>
<dbReference type="SUPFAM" id="SSF52833">
    <property type="entry name" value="Thioredoxin-like"/>
    <property type="match status" value="1"/>
</dbReference>
<keyword evidence="3 7" id="KW-0732">Signal</keyword>
<comment type="similarity">
    <text evidence="2 7">Belongs to the thioredoxin family. DsbC subfamily.</text>
</comment>
<keyword evidence="4 7" id="KW-0574">Periplasm</keyword>
<gene>
    <name evidence="10" type="primary">dsbC</name>
    <name evidence="10" type="ORF">GCM10011396_22490</name>
</gene>
<evidence type="ECO:0000256" key="4">
    <source>
        <dbReference type="ARBA" id="ARBA00022764"/>
    </source>
</evidence>
<organism evidence="10 11">
    <name type="scientific">Undibacterium terreum</name>
    <dbReference type="NCBI Taxonomy" id="1224302"/>
    <lineage>
        <taxon>Bacteria</taxon>
        <taxon>Pseudomonadati</taxon>
        <taxon>Pseudomonadota</taxon>
        <taxon>Betaproteobacteria</taxon>
        <taxon>Burkholderiales</taxon>
        <taxon>Oxalobacteraceae</taxon>
        <taxon>Undibacterium</taxon>
    </lineage>
</organism>
<evidence type="ECO:0000256" key="7">
    <source>
        <dbReference type="RuleBase" id="RU364038"/>
    </source>
</evidence>
<dbReference type="CDD" id="cd03020">
    <property type="entry name" value="DsbA_DsbC_DsbG"/>
    <property type="match status" value="1"/>
</dbReference>
<evidence type="ECO:0000256" key="1">
    <source>
        <dbReference type="ARBA" id="ARBA00004418"/>
    </source>
</evidence>
<dbReference type="InterPro" id="IPR051470">
    <property type="entry name" value="Thiol:disulfide_interchange"/>
</dbReference>
<dbReference type="PANTHER" id="PTHR35272:SF3">
    <property type="entry name" value="THIOL:DISULFIDE INTERCHANGE PROTEIN DSBC"/>
    <property type="match status" value="1"/>
</dbReference>
<comment type="subcellular location">
    <subcellularLocation>
        <location evidence="1 7">Periplasm</location>
    </subcellularLocation>
</comment>
<feature type="domain" description="Disulphide bond isomerase DsbC/G N-terminal" evidence="8">
    <location>
        <begin position="11"/>
        <end position="75"/>
    </location>
</feature>
<keyword evidence="5" id="KW-1015">Disulfide bond</keyword>
<proteinExistence type="inferred from homology"/>
<reference evidence="10" key="2">
    <citation type="submission" date="2020-09" db="EMBL/GenBank/DDBJ databases">
        <authorList>
            <person name="Sun Q."/>
            <person name="Zhou Y."/>
        </authorList>
    </citation>
    <scope>NUCLEOTIDE SEQUENCE</scope>
    <source>
        <strain evidence="10">CGMCC 1.10998</strain>
    </source>
</reference>